<evidence type="ECO:0000313" key="7">
    <source>
        <dbReference type="Proteomes" id="UP000480222"/>
    </source>
</evidence>
<evidence type="ECO:0000256" key="2">
    <source>
        <dbReference type="ARBA" id="ARBA00011901"/>
    </source>
</evidence>
<dbReference type="PANTHER" id="PTHR30417">
    <property type="entry name" value="N-ACETYLMURAMOYL-L-ALANINE AMIDASE AMID"/>
    <property type="match status" value="1"/>
</dbReference>
<dbReference type="GO" id="GO:0009253">
    <property type="term" value="P:peptidoglycan catabolic process"/>
    <property type="evidence" value="ECO:0007669"/>
    <property type="project" value="InterPro"/>
</dbReference>
<dbReference type="Gene3D" id="3.20.20.80">
    <property type="entry name" value="Glycosidases"/>
    <property type="match status" value="1"/>
</dbReference>
<dbReference type="CDD" id="cd06583">
    <property type="entry name" value="PGRP"/>
    <property type="match status" value="1"/>
</dbReference>
<dbReference type="InterPro" id="IPR015020">
    <property type="entry name" value="Rv2525c-like_Glyco_Hydro-like"/>
</dbReference>
<evidence type="ECO:0000256" key="4">
    <source>
        <dbReference type="ARBA" id="ARBA00023316"/>
    </source>
</evidence>
<dbReference type="AlphaFoldDB" id="A0A811FYN5"/>
<dbReference type="InterPro" id="IPR036505">
    <property type="entry name" value="Amidase/PGRP_sf"/>
</dbReference>
<dbReference type="PANTHER" id="PTHR30417:SF1">
    <property type="entry name" value="N-ACETYLMURAMOYL-L-ALANINE AMIDASE AMID"/>
    <property type="match status" value="1"/>
</dbReference>
<comment type="catalytic activity">
    <reaction evidence="1">
        <text>Hydrolyzes the link between N-acetylmuramoyl residues and L-amino acid residues in certain cell-wall glycopeptides.</text>
        <dbReference type="EC" id="3.5.1.28"/>
    </reaction>
</comment>
<organism evidence="6 7">
    <name type="scientific">Corynebacterium diphtheriae</name>
    <dbReference type="NCBI Taxonomy" id="1717"/>
    <lineage>
        <taxon>Bacteria</taxon>
        <taxon>Bacillati</taxon>
        <taxon>Actinomycetota</taxon>
        <taxon>Actinomycetes</taxon>
        <taxon>Mycobacteriales</taxon>
        <taxon>Corynebacteriaceae</taxon>
        <taxon>Corynebacterium</taxon>
    </lineage>
</organism>
<feature type="domain" description="N-acetylmuramoyl-L-alanine amidase" evidence="5">
    <location>
        <begin position="251"/>
        <end position="387"/>
    </location>
</feature>
<dbReference type="SUPFAM" id="SSF55846">
    <property type="entry name" value="N-acetylmuramoyl-L-alanine amidase-like"/>
    <property type="match status" value="1"/>
</dbReference>
<dbReference type="SMART" id="SM00644">
    <property type="entry name" value="Ami_2"/>
    <property type="match status" value="1"/>
</dbReference>
<evidence type="ECO:0000313" key="6">
    <source>
        <dbReference type="EMBL" id="CAB0582416.1"/>
    </source>
</evidence>
<gene>
    <name evidence="6" type="ORF">CIP107547_00320</name>
</gene>
<dbReference type="InterPro" id="IPR051206">
    <property type="entry name" value="NAMLAA_amidase_2"/>
</dbReference>
<dbReference type="EC" id="3.5.1.28" evidence="2"/>
<dbReference type="Proteomes" id="UP000480222">
    <property type="component" value="Unassembled WGS sequence"/>
</dbReference>
<dbReference type="GO" id="GO:0009254">
    <property type="term" value="P:peptidoglycan turnover"/>
    <property type="evidence" value="ECO:0007669"/>
    <property type="project" value="TreeGrafter"/>
</dbReference>
<dbReference type="Pfam" id="PF08924">
    <property type="entry name" value="Rv2525c_GlyHyd-like"/>
    <property type="match status" value="1"/>
</dbReference>
<accession>A0A811FYN5</accession>
<protein>
    <recommendedName>
        <fullName evidence="2">N-acetylmuramoyl-L-alanine amidase</fullName>
        <ecNumber evidence="2">3.5.1.28</ecNumber>
    </recommendedName>
</protein>
<keyword evidence="4" id="KW-0961">Cell wall biogenesis/degradation</keyword>
<dbReference type="RefSeq" id="WP_235696318.1">
    <property type="nucleotide sequence ID" value="NZ_CP040520.1"/>
</dbReference>
<comment type="caution">
    <text evidence="6">The sequence shown here is derived from an EMBL/GenBank/DDBJ whole genome shotgun (WGS) entry which is preliminary data.</text>
</comment>
<name>A0A811FYN5_CORDP</name>
<evidence type="ECO:0000256" key="1">
    <source>
        <dbReference type="ARBA" id="ARBA00001561"/>
    </source>
</evidence>
<dbReference type="InterPro" id="IPR002502">
    <property type="entry name" value="Amidase_domain"/>
</dbReference>
<proteinExistence type="predicted"/>
<dbReference type="GO" id="GO:0008745">
    <property type="term" value="F:N-acetylmuramoyl-L-alanine amidase activity"/>
    <property type="evidence" value="ECO:0007669"/>
    <property type="project" value="UniProtKB-EC"/>
</dbReference>
<dbReference type="Pfam" id="PF01510">
    <property type="entry name" value="Amidase_2"/>
    <property type="match status" value="1"/>
</dbReference>
<evidence type="ECO:0000259" key="5">
    <source>
        <dbReference type="SMART" id="SM00644"/>
    </source>
</evidence>
<dbReference type="GO" id="GO:0071555">
    <property type="term" value="P:cell wall organization"/>
    <property type="evidence" value="ECO:0007669"/>
    <property type="project" value="UniProtKB-KW"/>
</dbReference>
<dbReference type="Gene3D" id="3.40.80.10">
    <property type="entry name" value="Peptidoglycan recognition protein-like"/>
    <property type="match status" value="1"/>
</dbReference>
<sequence length="479" mass="52084">MNTVIDFSAGVPPAVEVKAAGHIGVMRYISPPRLSWMTAKPATRPQIDRCRSAGVDVGFVWQYGGADNPDTMRGRTGGHADATSAQAKLNELGCPRHPVFFAVDFDISLDQWNATAVHYFKAACEVLGCDRVGIYGHSRVISWAVEDQVIADLGGGKHLAWQTPAWSMGERATEAVLYQGTANVKGPAGINIDVNEVLHHEWGQHPVGETRLEKSQEMELAMKPNPNHRGDPLFLPDVLKAFGVKVQEWDGWRDRGHGDFTIIQGVFAHHTGTDKDIPGYIADHPELGLCSQIHLNRDGTAVIVGAGIAWHAGRGSYQGWPTDNANQVAIGIEAASSGTSPWPPAQLDAYYRTCAAILWYLGKSATPQTLLGHKEYSGAAQGKWDPGGIDMNDFRRNVQHYIDNPPFLAADAAHITKEEDPMIQSLINPAKKFAQSTLISIVDATCWQILVLAKTIAKKQGLDPDQILADAITADREGK</sequence>
<dbReference type="EMBL" id="CADDAV010000001">
    <property type="protein sequence ID" value="CAB0582416.1"/>
    <property type="molecule type" value="Genomic_DNA"/>
</dbReference>
<reference evidence="6 7" key="1">
    <citation type="submission" date="2020-02" db="EMBL/GenBank/DDBJ databases">
        <authorList>
            <person name="Brisse S."/>
        </authorList>
    </citation>
    <scope>NUCLEOTIDE SEQUENCE [LARGE SCALE GENOMIC DNA]</scope>
    <source>
        <strain evidence="6">CIP107547</strain>
    </source>
</reference>
<evidence type="ECO:0000256" key="3">
    <source>
        <dbReference type="ARBA" id="ARBA00022801"/>
    </source>
</evidence>
<keyword evidence="3" id="KW-0378">Hydrolase</keyword>